<reference evidence="2" key="2">
    <citation type="submission" date="2025-08" db="UniProtKB">
        <authorList>
            <consortium name="Ensembl"/>
        </authorList>
    </citation>
    <scope>IDENTIFICATION</scope>
</reference>
<evidence type="ECO:0000313" key="3">
    <source>
        <dbReference type="Proteomes" id="UP000265080"/>
    </source>
</evidence>
<dbReference type="InterPro" id="IPR038874">
    <property type="entry name" value="TMEM253"/>
</dbReference>
<keyword evidence="1" id="KW-0812">Transmembrane</keyword>
<keyword evidence="1" id="KW-0472">Membrane</keyword>
<feature type="transmembrane region" description="Helical" evidence="1">
    <location>
        <begin position="150"/>
        <end position="170"/>
    </location>
</feature>
<name>A0A3P8SYQ5_AMPPE</name>
<proteinExistence type="predicted"/>
<reference evidence="2 3" key="1">
    <citation type="submission" date="2018-03" db="EMBL/GenBank/DDBJ databases">
        <title>Finding Nemo's genes: A chromosome-scale reference assembly of the genome of the orange clownfish Amphiprion percula.</title>
        <authorList>
            <person name="Lehmann R."/>
        </authorList>
    </citation>
    <scope>NUCLEOTIDE SEQUENCE</scope>
</reference>
<dbReference type="Proteomes" id="UP000265080">
    <property type="component" value="Chromosome 4"/>
</dbReference>
<reference evidence="2" key="3">
    <citation type="submission" date="2025-09" db="UniProtKB">
        <authorList>
            <consortium name="Ensembl"/>
        </authorList>
    </citation>
    <scope>IDENTIFICATION</scope>
</reference>
<sequence length="195" mass="22472">MKCVCFRSCLQNNIWVDTIQHLLCFQWLVLPQQMTQNMFQEGLYHVLNNARIHRWFGTVVNTRLCALACILSTITHACVSYSCFCLHDDASVTNIESKLFVLLQYVAAGCLAMEVQRKANKVKVNSLFNHFLHNFFFLLMHYFFIYTQQIIALIGLNVFSVLFGFCALLVNSIRATHPVAINTYQQVTAVLENMF</sequence>
<protein>
    <submittedName>
        <fullName evidence="2">Uncharacterized protein</fullName>
    </submittedName>
</protein>
<feature type="transmembrane region" description="Helical" evidence="1">
    <location>
        <begin position="127"/>
        <end position="144"/>
    </location>
</feature>
<evidence type="ECO:0000256" key="1">
    <source>
        <dbReference type="SAM" id="Phobius"/>
    </source>
</evidence>
<evidence type="ECO:0000313" key="2">
    <source>
        <dbReference type="Ensembl" id="ENSAPEP00000017804.1"/>
    </source>
</evidence>
<accession>A0A3P8SYQ5</accession>
<dbReference type="PANTHER" id="PTHR37359:SF1">
    <property type="entry name" value="TRANSMEMBRANE PROTEIN 253"/>
    <property type="match status" value="1"/>
</dbReference>
<dbReference type="STRING" id="161767.ENSAPEP00000017804"/>
<keyword evidence="3" id="KW-1185">Reference proteome</keyword>
<keyword evidence="1" id="KW-1133">Transmembrane helix</keyword>
<dbReference type="AlphaFoldDB" id="A0A3P8SYQ5"/>
<organism evidence="2 3">
    <name type="scientific">Amphiprion percula</name>
    <name type="common">Orange clownfish</name>
    <name type="synonym">Lutjanus percula</name>
    <dbReference type="NCBI Taxonomy" id="161767"/>
    <lineage>
        <taxon>Eukaryota</taxon>
        <taxon>Metazoa</taxon>
        <taxon>Chordata</taxon>
        <taxon>Craniata</taxon>
        <taxon>Vertebrata</taxon>
        <taxon>Euteleostomi</taxon>
        <taxon>Actinopterygii</taxon>
        <taxon>Neopterygii</taxon>
        <taxon>Teleostei</taxon>
        <taxon>Neoteleostei</taxon>
        <taxon>Acanthomorphata</taxon>
        <taxon>Ovalentaria</taxon>
        <taxon>Pomacentridae</taxon>
        <taxon>Amphiprion</taxon>
    </lineage>
</organism>
<dbReference type="Ensembl" id="ENSAPET00000018304.1">
    <property type="protein sequence ID" value="ENSAPEP00000017804.1"/>
    <property type="gene ID" value="ENSAPEG00000012742.1"/>
</dbReference>
<dbReference type="PANTHER" id="PTHR37359">
    <property type="entry name" value="TRANSMEMBRANE PROTEIN 253"/>
    <property type="match status" value="1"/>
</dbReference>